<dbReference type="EMBL" id="JBBLXS010000185">
    <property type="protein sequence ID" value="MEK0186164.1"/>
    <property type="molecule type" value="Genomic_DNA"/>
</dbReference>
<reference evidence="1 2" key="1">
    <citation type="journal article" date="2020" name="Harmful Algae">
        <title>Molecular and morphological characterization of a novel dihydroanatoxin-a producing Microcoleus species (cyanobacteria) from the Russian River, California, USA.</title>
        <authorList>
            <person name="Conklin K.Y."/>
            <person name="Stancheva R."/>
            <person name="Otten T.G."/>
            <person name="Fadness R."/>
            <person name="Boyer G.L."/>
            <person name="Read B."/>
            <person name="Zhang X."/>
            <person name="Sheath R.G."/>
        </authorList>
    </citation>
    <scope>NUCLEOTIDE SEQUENCE [LARGE SCALE GENOMIC DNA]</scope>
    <source>
        <strain evidence="1 2">PTRS2</strain>
    </source>
</reference>
<name>A0ABU8YP48_9CYAN</name>
<evidence type="ECO:0000313" key="1">
    <source>
        <dbReference type="EMBL" id="MEK0186164.1"/>
    </source>
</evidence>
<comment type="caution">
    <text evidence="1">The sequence shown here is derived from an EMBL/GenBank/DDBJ whole genome shotgun (WGS) entry which is preliminary data.</text>
</comment>
<accession>A0ABU8YP48</accession>
<keyword evidence="2" id="KW-1185">Reference proteome</keyword>
<proteinExistence type="predicted"/>
<dbReference type="RefSeq" id="WP_340541565.1">
    <property type="nucleotide sequence ID" value="NZ_JBBLXS010000185.1"/>
</dbReference>
<sequence length="238" mass="25986">MTIRAFKCRALAMSRVLIVADANRAPALALSAAIAHVNSATDVKICGVADLDGGAIAHKDVMICALTLDVPSHLVFPAQDLFKFCRDVSVARVRVQQELQAATGEGDLWLPVVWTAKGPLYAEAIGVEANQESGELSYFQPLHLSDVWRQELYDLAYRLLALLNAPPATYLMQFGLAGDRICFDRLWPFPAAPAIASVGVQLPDLFVCHWLCLTNMPIYDIQISCGSIETVADFKKLV</sequence>
<gene>
    <name evidence="1" type="ORF">WMG39_15090</name>
</gene>
<organism evidence="1 2">
    <name type="scientific">Microcoleus anatoxicus PTRS2</name>
    <dbReference type="NCBI Taxonomy" id="2705321"/>
    <lineage>
        <taxon>Bacteria</taxon>
        <taxon>Bacillati</taxon>
        <taxon>Cyanobacteriota</taxon>
        <taxon>Cyanophyceae</taxon>
        <taxon>Oscillatoriophycideae</taxon>
        <taxon>Oscillatoriales</taxon>
        <taxon>Microcoleaceae</taxon>
        <taxon>Microcoleus</taxon>
        <taxon>Microcoleus anatoxicus</taxon>
    </lineage>
</organism>
<protein>
    <submittedName>
        <fullName evidence="1">Uncharacterized protein</fullName>
    </submittedName>
</protein>
<evidence type="ECO:0000313" key="2">
    <source>
        <dbReference type="Proteomes" id="UP001384579"/>
    </source>
</evidence>
<dbReference type="Proteomes" id="UP001384579">
    <property type="component" value="Unassembled WGS sequence"/>
</dbReference>